<proteinExistence type="predicted"/>
<dbReference type="Gene3D" id="2.70.98.70">
    <property type="match status" value="1"/>
</dbReference>
<keyword evidence="2" id="KW-0732">Signal</keyword>
<dbReference type="PANTHER" id="PTHR39210">
    <property type="entry name" value="HEPARIN-SULFATE LYASE"/>
    <property type="match status" value="1"/>
</dbReference>
<sequence length="931" mass="99492">MPLLIPEDALDARRAAATGPLAPLAASLAADLERVLAAAPEPDARKARLSRAGGRCPNDGALLAFDPFSPRVHRCPRCGAAWRDEAHDRWWSMWHQLWLAERAVHAAVLHLLVGAPRLAAFAAHVLDAYADRYLEYPNRDNVLGPSRPFFSTYLESIWLLQLCVALDALESAEGARVHALGARLRERVIAPSRALVAGYPEPGSNRQVWNAAALLASSLLLGDRDAAEHALDGPTGVLAQLRDGLLADGTWYEGENYHQFAHRGLWYGVALAEAARMPVPAPLLARFAEGFAAPFLVAMPDFTLPSRRDSQYAISLRQWRYAESCELGLARGDDPRLAAALGRLYDDADMPRRDTGRWRSAAESERNEPATALSRADLGWRALLHARPERPAAAAWAPGTVHLPAQGLAVFRRDAGRLWVAVDYGHAGGGHGHPDRLNLLVADRATRWLDDMGTGTYVERALHWYRSTLAHQAPLVDGASQPRGDGVLLGLADDGTLSGIAAAARVAPGVIGARTVVVDEACVVDRLAWSADDVVTLDLPYHVDGECMLPWEPGIVIGAGELEDGFDFVEGAERATMPAGAAVRLALRAPDGGASHAALWLVAPDGAELWRATAPGAPGAGPRRFHVVRRRAAEGALLAVVDPRGVVADVARSDDKALVVTRRDGRVTEHRPPAAGDADGEWEVRVRDRAGDETRHRLALPTRFPPDVGLVPQPTVHAAMEGPIVLGAGDAWRTSLDEAHYRRSEESWSEAGRPTGTVCLSADADALHVELTVALGRPPAFVPAGTDNPLDNERAEVNGDGVQLHLATPALHAAGTLAGWLLVPDRDGTVRAIPTTPAAASIPVDARWTPGDAGYALAIAVPRAALALDDADDAGRTVRVDVLVNEMPAGRERRRGQLVLSGAAGGFVYLQGDRHVAARCLPVVLPPPSAR</sequence>
<feature type="domain" description="Heparinase II/III-like C-terminal" evidence="5">
    <location>
        <begin position="401"/>
        <end position="483"/>
    </location>
</feature>
<evidence type="ECO:0000256" key="1">
    <source>
        <dbReference type="ARBA" id="ARBA00004418"/>
    </source>
</evidence>
<dbReference type="Pfam" id="PF07940">
    <property type="entry name" value="Hepar_II_III_C"/>
    <property type="match status" value="1"/>
</dbReference>
<comment type="caution">
    <text evidence="6">The sequence shown here is derived from an EMBL/GenBank/DDBJ whole genome shotgun (WGS) entry which is preliminary data.</text>
</comment>
<keyword evidence="4" id="KW-0456">Lyase</keyword>
<keyword evidence="3" id="KW-0574">Periplasm</keyword>
<protein>
    <recommendedName>
        <fullName evidence="5">Heparinase II/III-like C-terminal domain-containing protein</fullName>
    </recommendedName>
</protein>
<evidence type="ECO:0000259" key="5">
    <source>
        <dbReference type="Pfam" id="PF07940"/>
    </source>
</evidence>
<dbReference type="InterPro" id="IPR008929">
    <property type="entry name" value="Chondroitin_lyas"/>
</dbReference>
<evidence type="ECO:0000256" key="4">
    <source>
        <dbReference type="ARBA" id="ARBA00023239"/>
    </source>
</evidence>
<dbReference type="InterPro" id="IPR012480">
    <property type="entry name" value="Hepar_II_III_C"/>
</dbReference>
<comment type="subcellular location">
    <subcellularLocation>
        <location evidence="1">Periplasm</location>
    </subcellularLocation>
</comment>
<dbReference type="Gene3D" id="1.50.10.100">
    <property type="entry name" value="Chondroitin AC/alginate lyase"/>
    <property type="match status" value="1"/>
</dbReference>
<accession>A0AA37V2D5</accession>
<gene>
    <name evidence="6" type="ORF">rosag_41530</name>
</gene>
<dbReference type="Proteomes" id="UP001161325">
    <property type="component" value="Unassembled WGS sequence"/>
</dbReference>
<keyword evidence="7" id="KW-1185">Reference proteome</keyword>
<name>A0AA37V2D5_9BACT</name>
<evidence type="ECO:0000313" key="7">
    <source>
        <dbReference type="Proteomes" id="UP001161325"/>
    </source>
</evidence>
<evidence type="ECO:0000256" key="3">
    <source>
        <dbReference type="ARBA" id="ARBA00022764"/>
    </source>
</evidence>
<dbReference type="PANTHER" id="PTHR39210:SF1">
    <property type="entry name" value="HEPARIN-SULFATE LYASE"/>
    <property type="match status" value="1"/>
</dbReference>
<dbReference type="RefSeq" id="WP_284352076.1">
    <property type="nucleotide sequence ID" value="NZ_BRXS01000006.1"/>
</dbReference>
<dbReference type="AlphaFoldDB" id="A0AA37V2D5"/>
<dbReference type="GO" id="GO:0016829">
    <property type="term" value="F:lyase activity"/>
    <property type="evidence" value="ECO:0007669"/>
    <property type="project" value="UniProtKB-KW"/>
</dbReference>
<reference evidence="6" key="1">
    <citation type="submission" date="2022-08" db="EMBL/GenBank/DDBJ databases">
        <title>Draft genome sequencing of Roseisolibacter agri AW1220.</title>
        <authorList>
            <person name="Tobiishi Y."/>
            <person name="Tonouchi A."/>
        </authorList>
    </citation>
    <scope>NUCLEOTIDE SEQUENCE</scope>
    <source>
        <strain evidence="6">AW1220</strain>
    </source>
</reference>
<evidence type="ECO:0000256" key="2">
    <source>
        <dbReference type="ARBA" id="ARBA00022729"/>
    </source>
</evidence>
<dbReference type="GO" id="GO:0042597">
    <property type="term" value="C:periplasmic space"/>
    <property type="evidence" value="ECO:0007669"/>
    <property type="project" value="UniProtKB-SubCell"/>
</dbReference>
<dbReference type="SUPFAM" id="SSF48230">
    <property type="entry name" value="Chondroitin AC/alginate lyase"/>
    <property type="match status" value="1"/>
</dbReference>
<evidence type="ECO:0000313" key="6">
    <source>
        <dbReference type="EMBL" id="GLC27640.1"/>
    </source>
</evidence>
<dbReference type="EMBL" id="BRXS01000006">
    <property type="protein sequence ID" value="GLC27640.1"/>
    <property type="molecule type" value="Genomic_DNA"/>
</dbReference>
<organism evidence="6 7">
    <name type="scientific">Roseisolibacter agri</name>
    <dbReference type="NCBI Taxonomy" id="2014610"/>
    <lineage>
        <taxon>Bacteria</taxon>
        <taxon>Pseudomonadati</taxon>
        <taxon>Gemmatimonadota</taxon>
        <taxon>Gemmatimonadia</taxon>
        <taxon>Gemmatimonadales</taxon>
        <taxon>Gemmatimonadaceae</taxon>
        <taxon>Roseisolibacter</taxon>
    </lineage>
</organism>